<dbReference type="AlphaFoldDB" id="A0A2P5E4B6"/>
<feature type="compositionally biased region" description="Low complexity" evidence="1">
    <location>
        <begin position="13"/>
        <end position="24"/>
    </location>
</feature>
<name>A0A2P5E4B6_TREOI</name>
<proteinExistence type="predicted"/>
<feature type="region of interest" description="Disordered" evidence="1">
    <location>
        <begin position="1"/>
        <end position="45"/>
    </location>
</feature>
<evidence type="ECO:0000256" key="1">
    <source>
        <dbReference type="SAM" id="MobiDB-lite"/>
    </source>
</evidence>
<dbReference type="EMBL" id="JXTC01000231">
    <property type="protein sequence ID" value="PON80396.1"/>
    <property type="molecule type" value="Genomic_DNA"/>
</dbReference>
<sequence>TKLKLNPHRNYGNHSNSNVHNTTSPQNKGLRRIRRRRRRSRANGVFRRRGGRISLLLRLHRRRRRRQRLRSRRENSQGKQHLVDLVNSKLVVLINGSRNRGIDDSGRDVDPVPFDRNVQRVVKGVAGLRPYRVAQSLEILERNERREDVVLDELDLLLGGEGVEGARFESRERAVCWGENGQAVGDVELVFDLDADGGALEEADEDAEAAGLFEDSGDVGGGEEGFVGRRLDKWHLRWRFHRWQRRWGFGWG</sequence>
<accession>A0A2P5E4B6</accession>
<comment type="caution">
    <text evidence="2">The sequence shown here is derived from an EMBL/GenBank/DDBJ whole genome shotgun (WGS) entry which is preliminary data.</text>
</comment>
<feature type="non-terminal residue" evidence="2">
    <location>
        <position position="1"/>
    </location>
</feature>
<feature type="compositionally biased region" description="Basic residues" evidence="1">
    <location>
        <begin position="29"/>
        <end position="45"/>
    </location>
</feature>
<evidence type="ECO:0000313" key="3">
    <source>
        <dbReference type="Proteomes" id="UP000237000"/>
    </source>
</evidence>
<keyword evidence="3" id="KW-1185">Reference proteome</keyword>
<evidence type="ECO:0000313" key="2">
    <source>
        <dbReference type="EMBL" id="PON80396.1"/>
    </source>
</evidence>
<reference evidence="3" key="1">
    <citation type="submission" date="2016-06" db="EMBL/GenBank/DDBJ databases">
        <title>Parallel loss of symbiosis genes in relatives of nitrogen-fixing non-legume Parasponia.</title>
        <authorList>
            <person name="Van Velzen R."/>
            <person name="Holmer R."/>
            <person name="Bu F."/>
            <person name="Rutten L."/>
            <person name="Van Zeijl A."/>
            <person name="Liu W."/>
            <person name="Santuari L."/>
            <person name="Cao Q."/>
            <person name="Sharma T."/>
            <person name="Shen D."/>
            <person name="Roswanjaya Y."/>
            <person name="Wardhani T."/>
            <person name="Kalhor M.S."/>
            <person name="Jansen J."/>
            <person name="Van den Hoogen J."/>
            <person name="Gungor B."/>
            <person name="Hartog M."/>
            <person name="Hontelez J."/>
            <person name="Verver J."/>
            <person name="Yang W.-C."/>
            <person name="Schijlen E."/>
            <person name="Repin R."/>
            <person name="Schilthuizen M."/>
            <person name="Schranz E."/>
            <person name="Heidstra R."/>
            <person name="Miyata K."/>
            <person name="Fedorova E."/>
            <person name="Kohlen W."/>
            <person name="Bisseling T."/>
            <person name="Smit S."/>
            <person name="Geurts R."/>
        </authorList>
    </citation>
    <scope>NUCLEOTIDE SEQUENCE [LARGE SCALE GENOMIC DNA]</scope>
    <source>
        <strain evidence="3">cv. RG33-2</strain>
    </source>
</reference>
<dbReference type="InParanoid" id="A0A2P5E4B6"/>
<dbReference type="Proteomes" id="UP000237000">
    <property type="component" value="Unassembled WGS sequence"/>
</dbReference>
<protein>
    <submittedName>
        <fullName evidence="2">Uncharacterized protein</fullName>
    </submittedName>
</protein>
<dbReference type="OrthoDB" id="10478126at2759"/>
<organism evidence="2 3">
    <name type="scientific">Trema orientale</name>
    <name type="common">Charcoal tree</name>
    <name type="synonym">Celtis orientalis</name>
    <dbReference type="NCBI Taxonomy" id="63057"/>
    <lineage>
        <taxon>Eukaryota</taxon>
        <taxon>Viridiplantae</taxon>
        <taxon>Streptophyta</taxon>
        <taxon>Embryophyta</taxon>
        <taxon>Tracheophyta</taxon>
        <taxon>Spermatophyta</taxon>
        <taxon>Magnoliopsida</taxon>
        <taxon>eudicotyledons</taxon>
        <taxon>Gunneridae</taxon>
        <taxon>Pentapetalae</taxon>
        <taxon>rosids</taxon>
        <taxon>fabids</taxon>
        <taxon>Rosales</taxon>
        <taxon>Cannabaceae</taxon>
        <taxon>Trema</taxon>
    </lineage>
</organism>
<gene>
    <name evidence="2" type="ORF">TorRG33x02_234000</name>
</gene>